<proteinExistence type="predicted"/>
<dbReference type="EMBL" id="MIQH01000572">
    <property type="protein sequence ID" value="OJA03486.1"/>
    <property type="molecule type" value="Genomic_DNA"/>
</dbReference>
<sequence length="59" mass="6700">CIAFCVYFVRIAYIFTTCVAHFFTTCKIKKGNYITVVQVFFLDFWGGELGEVACSMPVT</sequence>
<dbReference type="RefSeq" id="WP_206744708.1">
    <property type="nucleotide sequence ID" value="NZ_MIQH01000572.1"/>
</dbReference>
<dbReference type="AlphaFoldDB" id="A0A1J8P1Y3"/>
<gene>
    <name evidence="1" type="ORF">BGC33_04170</name>
</gene>
<dbReference type="Proteomes" id="UP000182798">
    <property type="component" value="Unassembled WGS sequence"/>
</dbReference>
<protein>
    <submittedName>
        <fullName evidence="1">Uncharacterized protein</fullName>
    </submittedName>
</protein>
<evidence type="ECO:0000313" key="1">
    <source>
        <dbReference type="EMBL" id="OJA03486.1"/>
    </source>
</evidence>
<organism evidence="1 2">
    <name type="scientific">Bathymodiolus thermophilus thioautotrophic gill symbiont</name>
    <dbReference type="NCBI Taxonomy" id="2360"/>
    <lineage>
        <taxon>Bacteria</taxon>
        <taxon>Pseudomonadati</taxon>
        <taxon>Pseudomonadota</taxon>
        <taxon>Gammaproteobacteria</taxon>
        <taxon>sulfur-oxidizing symbionts</taxon>
    </lineage>
</organism>
<reference evidence="2" key="1">
    <citation type="submission" date="2016-09" db="EMBL/GenBank/DDBJ databases">
        <title>Genome Sequence of Bathymodiolus thermophilus sulfur-oxidizing gill endosymbiont.</title>
        <authorList>
            <person name="Ponnudurai R."/>
            <person name="Kleiner M."/>
            <person name="Sayavedra L."/>
            <person name="Thuermer A."/>
            <person name="Felbeck H."/>
            <person name="Schlueter R."/>
            <person name="Schweder T."/>
            <person name="Markert S."/>
        </authorList>
    </citation>
    <scope>NUCLEOTIDE SEQUENCE [LARGE SCALE GENOMIC DNA]</scope>
    <source>
        <strain evidence="2">BAT/CrabSpa'14</strain>
    </source>
</reference>
<accession>A0A1J8P1Y3</accession>
<feature type="non-terminal residue" evidence="1">
    <location>
        <position position="1"/>
    </location>
</feature>
<comment type="caution">
    <text evidence="1">The sequence shown here is derived from an EMBL/GenBank/DDBJ whole genome shotgun (WGS) entry which is preliminary data.</text>
</comment>
<evidence type="ECO:0000313" key="2">
    <source>
        <dbReference type="Proteomes" id="UP000182798"/>
    </source>
</evidence>
<name>A0A1J8P1Y3_9GAMM</name>